<sequence length="49" mass="5950">MRWLISELERHQHSTTTAIDDYYTLISTTDEKAAPEILLHYELKLLWFR</sequence>
<accession>B9SI22</accession>
<protein>
    <submittedName>
        <fullName evidence="1">Uncharacterized protein</fullName>
    </submittedName>
</protein>
<proteinExistence type="predicted"/>
<dbReference type="Proteomes" id="UP000008311">
    <property type="component" value="Unassembled WGS sequence"/>
</dbReference>
<evidence type="ECO:0000313" key="2">
    <source>
        <dbReference type="Proteomes" id="UP000008311"/>
    </source>
</evidence>
<gene>
    <name evidence="1" type="ORF">RCOM_0612450</name>
</gene>
<reference evidence="2" key="1">
    <citation type="journal article" date="2010" name="Nat. Biotechnol.">
        <title>Draft genome sequence of the oilseed species Ricinus communis.</title>
        <authorList>
            <person name="Chan A.P."/>
            <person name="Crabtree J."/>
            <person name="Zhao Q."/>
            <person name="Lorenzi H."/>
            <person name="Orvis J."/>
            <person name="Puiu D."/>
            <person name="Melake-Berhan A."/>
            <person name="Jones K.M."/>
            <person name="Redman J."/>
            <person name="Chen G."/>
            <person name="Cahoon E.B."/>
            <person name="Gedil M."/>
            <person name="Stanke M."/>
            <person name="Haas B.J."/>
            <person name="Wortman J.R."/>
            <person name="Fraser-Liggett C.M."/>
            <person name="Ravel J."/>
            <person name="Rabinowicz P.D."/>
        </authorList>
    </citation>
    <scope>NUCLEOTIDE SEQUENCE [LARGE SCALE GENOMIC DNA]</scope>
    <source>
        <strain evidence="2">cv. Hale</strain>
    </source>
</reference>
<evidence type="ECO:0000313" key="1">
    <source>
        <dbReference type="EMBL" id="EEF36759.1"/>
    </source>
</evidence>
<name>B9SI22_RICCO</name>
<dbReference type="EMBL" id="EQ973968">
    <property type="protein sequence ID" value="EEF36759.1"/>
    <property type="molecule type" value="Genomic_DNA"/>
</dbReference>
<dbReference type="AlphaFoldDB" id="B9SI22"/>
<dbReference type="InParanoid" id="B9SI22"/>
<organism evidence="1 2">
    <name type="scientific">Ricinus communis</name>
    <name type="common">Castor bean</name>
    <dbReference type="NCBI Taxonomy" id="3988"/>
    <lineage>
        <taxon>Eukaryota</taxon>
        <taxon>Viridiplantae</taxon>
        <taxon>Streptophyta</taxon>
        <taxon>Embryophyta</taxon>
        <taxon>Tracheophyta</taxon>
        <taxon>Spermatophyta</taxon>
        <taxon>Magnoliopsida</taxon>
        <taxon>eudicotyledons</taxon>
        <taxon>Gunneridae</taxon>
        <taxon>Pentapetalae</taxon>
        <taxon>rosids</taxon>
        <taxon>fabids</taxon>
        <taxon>Malpighiales</taxon>
        <taxon>Euphorbiaceae</taxon>
        <taxon>Acalyphoideae</taxon>
        <taxon>Acalypheae</taxon>
        <taxon>Ricinus</taxon>
    </lineage>
</organism>
<keyword evidence="2" id="KW-1185">Reference proteome</keyword>